<dbReference type="RefSeq" id="WP_377336318.1">
    <property type="nucleotide sequence ID" value="NZ_JBHSGB010000017.1"/>
</dbReference>
<dbReference type="Proteomes" id="UP001595962">
    <property type="component" value="Unassembled WGS sequence"/>
</dbReference>
<proteinExistence type="predicted"/>
<dbReference type="EMBL" id="JBHSGB010000017">
    <property type="protein sequence ID" value="MFC4656853.1"/>
    <property type="molecule type" value="Genomic_DNA"/>
</dbReference>
<keyword evidence="2" id="KW-0812">Transmembrane</keyword>
<sequence length="367" mass="40981">MSNKTLGIISALKQWLRKQIGYLDQQLMSFGANGELLCNDLTLPPKVLILSRHHYSEKVQWLPVEKRSAARTLIRAQQNTSNIVQLYWIGEPVNGKTPVLWFTPTADLPASAWLVVPETLLLAYSFSKGTVISYQSPSKATTVYLTNSLAGPVSAVQGGLLVSAEQFMLSQGVAIEQRIELDSSSHSRTLFLALSRWHQFQLVGFLRLNQHGARSFFQPLFGLIWPVAAAITLYLLIITQWTAVRVEQTQTELEQVNSDAAAVLTQREQVQKQIDRFSRLQQVLPGDHSMVALWQVLVPLYKKNVLITTVNQQQQQVSVTIEAPSATEALQLLLQQPGVSNAELEGNVRRQGDREQATVRFDLKGAD</sequence>
<evidence type="ECO:0008006" key="5">
    <source>
        <dbReference type="Google" id="ProtNLM"/>
    </source>
</evidence>
<comment type="caution">
    <text evidence="3">The sequence shown here is derived from an EMBL/GenBank/DDBJ whole genome shotgun (WGS) entry which is preliminary data.</text>
</comment>
<feature type="transmembrane region" description="Helical" evidence="2">
    <location>
        <begin position="216"/>
        <end position="237"/>
    </location>
</feature>
<keyword evidence="4" id="KW-1185">Reference proteome</keyword>
<keyword evidence="2" id="KW-1133">Transmembrane helix</keyword>
<evidence type="ECO:0000256" key="1">
    <source>
        <dbReference type="SAM" id="Coils"/>
    </source>
</evidence>
<evidence type="ECO:0000313" key="3">
    <source>
        <dbReference type="EMBL" id="MFC4656853.1"/>
    </source>
</evidence>
<feature type="coiled-coil region" evidence="1">
    <location>
        <begin position="246"/>
        <end position="273"/>
    </location>
</feature>
<reference evidence="4" key="1">
    <citation type="journal article" date="2019" name="Int. J. Syst. Evol. Microbiol.">
        <title>The Global Catalogue of Microorganisms (GCM) 10K type strain sequencing project: providing services to taxonomists for standard genome sequencing and annotation.</title>
        <authorList>
            <consortium name="The Broad Institute Genomics Platform"/>
            <consortium name="The Broad Institute Genome Sequencing Center for Infectious Disease"/>
            <person name="Wu L."/>
            <person name="Ma J."/>
        </authorList>
    </citation>
    <scope>NUCLEOTIDE SEQUENCE [LARGE SCALE GENOMIC DNA]</scope>
    <source>
        <strain evidence="4">DT28</strain>
    </source>
</reference>
<protein>
    <recommendedName>
        <fullName evidence="5">General secretion pathway protein GspL</fullName>
    </recommendedName>
</protein>
<gene>
    <name evidence="3" type="ORF">ACFO3I_17680</name>
</gene>
<keyword evidence="1" id="KW-0175">Coiled coil</keyword>
<name>A0ABV9JRG8_9GAMM</name>
<accession>A0ABV9JRG8</accession>
<evidence type="ECO:0000256" key="2">
    <source>
        <dbReference type="SAM" id="Phobius"/>
    </source>
</evidence>
<keyword evidence="2" id="KW-0472">Membrane</keyword>
<evidence type="ECO:0000313" key="4">
    <source>
        <dbReference type="Proteomes" id="UP001595962"/>
    </source>
</evidence>
<organism evidence="3 4">
    <name type="scientific">Rheinheimera marina</name>
    <dbReference type="NCBI Taxonomy" id="1774958"/>
    <lineage>
        <taxon>Bacteria</taxon>
        <taxon>Pseudomonadati</taxon>
        <taxon>Pseudomonadota</taxon>
        <taxon>Gammaproteobacteria</taxon>
        <taxon>Chromatiales</taxon>
        <taxon>Chromatiaceae</taxon>
        <taxon>Rheinheimera</taxon>
    </lineage>
</organism>